<feature type="transmembrane region" description="Helical" evidence="1">
    <location>
        <begin position="35"/>
        <end position="55"/>
    </location>
</feature>
<keyword evidence="1" id="KW-0812">Transmembrane</keyword>
<keyword evidence="1" id="KW-1133">Transmembrane helix</keyword>
<feature type="transmembrane region" description="Helical" evidence="1">
    <location>
        <begin position="239"/>
        <end position="259"/>
    </location>
</feature>
<dbReference type="InterPro" id="IPR021205">
    <property type="entry name" value="Lanti_perm_SpaE/MutE/EpiE-like"/>
</dbReference>
<gene>
    <name evidence="2" type="ORF">DEF24_04595</name>
</gene>
<dbReference type="OrthoDB" id="4427624at2"/>
<evidence type="ECO:0000256" key="1">
    <source>
        <dbReference type="SAM" id="Phobius"/>
    </source>
</evidence>
<evidence type="ECO:0000313" key="3">
    <source>
        <dbReference type="Proteomes" id="UP000253318"/>
    </source>
</evidence>
<reference evidence="2 3" key="1">
    <citation type="submission" date="2018-04" db="EMBL/GenBank/DDBJ databases">
        <title>Novel actinobacteria from marine sediment.</title>
        <authorList>
            <person name="Ng Z.Y."/>
            <person name="Tan G.Y.A."/>
        </authorList>
    </citation>
    <scope>NUCLEOTIDE SEQUENCE [LARGE SCALE GENOMIC DNA]</scope>
    <source>
        <strain evidence="2 3">TPS81</strain>
    </source>
</reference>
<evidence type="ECO:0000313" key="2">
    <source>
        <dbReference type="EMBL" id="RCV61321.1"/>
    </source>
</evidence>
<dbReference type="RefSeq" id="WP_114397107.1">
    <property type="nucleotide sequence ID" value="NZ_QEIM01000027.1"/>
</dbReference>
<evidence type="ECO:0008006" key="4">
    <source>
        <dbReference type="Google" id="ProtNLM"/>
    </source>
</evidence>
<proteinExistence type="predicted"/>
<keyword evidence="3" id="KW-1185">Reference proteome</keyword>
<feature type="transmembrane region" description="Helical" evidence="1">
    <location>
        <begin position="115"/>
        <end position="144"/>
    </location>
</feature>
<dbReference type="CDD" id="cd21807">
    <property type="entry name" value="ABC-2_lan_permease_MutE_EpiE-like"/>
    <property type="match status" value="1"/>
</dbReference>
<feature type="transmembrane region" description="Helical" evidence="1">
    <location>
        <begin position="150"/>
        <end position="174"/>
    </location>
</feature>
<organism evidence="2 3">
    <name type="scientific">Marinitenerispora sediminis</name>
    <dbReference type="NCBI Taxonomy" id="1931232"/>
    <lineage>
        <taxon>Bacteria</taxon>
        <taxon>Bacillati</taxon>
        <taxon>Actinomycetota</taxon>
        <taxon>Actinomycetes</taxon>
        <taxon>Streptosporangiales</taxon>
        <taxon>Nocardiopsidaceae</taxon>
        <taxon>Marinitenerispora</taxon>
    </lineage>
</organism>
<comment type="caution">
    <text evidence="2">The sequence shown here is derived from an EMBL/GenBank/DDBJ whole genome shotgun (WGS) entry which is preliminary data.</text>
</comment>
<feature type="transmembrane region" description="Helical" evidence="1">
    <location>
        <begin position="75"/>
        <end position="94"/>
    </location>
</feature>
<dbReference type="Proteomes" id="UP000253318">
    <property type="component" value="Unassembled WGS sequence"/>
</dbReference>
<keyword evidence="1" id="KW-0472">Membrane</keyword>
<dbReference type="AlphaFoldDB" id="A0A368T9K8"/>
<feature type="transmembrane region" description="Helical" evidence="1">
    <location>
        <begin position="181"/>
        <end position="199"/>
    </location>
</feature>
<accession>A0A368T9K8</accession>
<dbReference type="EMBL" id="QEIN01000022">
    <property type="protein sequence ID" value="RCV61321.1"/>
    <property type="molecule type" value="Genomic_DNA"/>
</dbReference>
<sequence>MTGTRAVRSPRAAARDDPPPTVVVRTELARLRYGFPLWYTLAAPVVLVLPLGAVAAGSPEGQAGLLWETWRSVVLMFWGVLAPMGSALYAGLAVRQDQDARRLLYGYAFPRHRLLLGRFAALALLGMAQALLLGALLAGLGVLLGAPGGAAAAVAAGVVLTWLAGLGALALCLLVAEMWGFTATMCVGIAGMMFGALLADKSVWWAIPLAWPMRVVVPIADIHASGVPLPPGDPLSDAGVVPVALAMSFVLAAVLLGTASRHVNRKEL</sequence>
<protein>
    <recommendedName>
        <fullName evidence="4">Lantibiotic ABC transporter permease</fullName>
    </recommendedName>
</protein>
<name>A0A368T9K8_9ACTN</name>